<dbReference type="Proteomes" id="UP000198406">
    <property type="component" value="Unassembled WGS sequence"/>
</dbReference>
<dbReference type="InterPro" id="IPR036034">
    <property type="entry name" value="PDZ_sf"/>
</dbReference>
<dbReference type="PROSITE" id="PS50106">
    <property type="entry name" value="PDZ"/>
    <property type="match status" value="2"/>
</dbReference>
<comment type="caution">
    <text evidence="3">The sequence shown here is derived from an EMBL/GenBank/DDBJ whole genome shotgun (WGS) entry which is preliminary data.</text>
</comment>
<gene>
    <name evidence="3" type="ORF">FisN_18Lh236</name>
</gene>
<evidence type="ECO:0000313" key="4">
    <source>
        <dbReference type="Proteomes" id="UP000198406"/>
    </source>
</evidence>
<keyword evidence="4" id="KW-1185">Reference proteome</keyword>
<sequence>MKFLPVMLEKSHPSEKAGVRLRSSGNFIFIKRITEDGLFDRCAGYVAREGMRVLRIANIPVDGMHEDNLLEIINRASGKLKFLLAYGPEKELRTVKAKDIIEITVKKPKDGKFKLSIAGFPGNVCVTKIAEGSPFEDTVLRIGDTLLGADTIDFSSMHASHIREFLKEASGSVTFIARSNEPTVPSMAAFRVENQVFEIDPHIIDSFPERVLPSRSCLKRYSTSKPVRLDGDPSRFHYIIEWMRKGRVRLPANISRRNFLADLEVYGFQRIDSETIESGSKTVQAFNVKHVKSTMSKQQEHIKELEELEKEMSDEIHYGRFASTLASAAFAEMITGDDDSINLSAIGKSAWKYNLRPNEAANLEEGKLAKVFATYMAAYDMNIQHVRGWTISVEERGEYSITDVKKNKQKLDHRLRNLEAQLVELREEIRFRKFSAVVAREAFSQMITVEREEYIDLTDVALAAKDDYLETGDFSGDSEEKLGAMFESYLVSYGLFVVDINKWKVRLDFVKDGV</sequence>
<dbReference type="InParanoid" id="A0A1Z5JU65"/>
<feature type="domain" description="PDZ" evidence="2">
    <location>
        <begin position="102"/>
        <end position="181"/>
    </location>
</feature>
<feature type="coiled-coil region" evidence="1">
    <location>
        <begin position="288"/>
        <end position="315"/>
    </location>
</feature>
<dbReference type="SMART" id="SM00228">
    <property type="entry name" value="PDZ"/>
    <property type="match status" value="2"/>
</dbReference>
<organism evidence="3 4">
    <name type="scientific">Fistulifera solaris</name>
    <name type="common">Oleaginous diatom</name>
    <dbReference type="NCBI Taxonomy" id="1519565"/>
    <lineage>
        <taxon>Eukaryota</taxon>
        <taxon>Sar</taxon>
        <taxon>Stramenopiles</taxon>
        <taxon>Ochrophyta</taxon>
        <taxon>Bacillariophyta</taxon>
        <taxon>Bacillariophyceae</taxon>
        <taxon>Bacillariophycidae</taxon>
        <taxon>Naviculales</taxon>
        <taxon>Naviculaceae</taxon>
        <taxon>Fistulifera</taxon>
    </lineage>
</organism>
<reference evidence="3 4" key="1">
    <citation type="journal article" date="2015" name="Plant Cell">
        <title>Oil accumulation by the oleaginous diatom Fistulifera solaris as revealed by the genome and transcriptome.</title>
        <authorList>
            <person name="Tanaka T."/>
            <person name="Maeda Y."/>
            <person name="Veluchamy A."/>
            <person name="Tanaka M."/>
            <person name="Abida H."/>
            <person name="Marechal E."/>
            <person name="Bowler C."/>
            <person name="Muto M."/>
            <person name="Sunaga Y."/>
            <person name="Tanaka M."/>
            <person name="Yoshino T."/>
            <person name="Taniguchi T."/>
            <person name="Fukuda Y."/>
            <person name="Nemoto M."/>
            <person name="Matsumoto M."/>
            <person name="Wong P.S."/>
            <person name="Aburatani S."/>
            <person name="Fujibuchi W."/>
        </authorList>
    </citation>
    <scope>NUCLEOTIDE SEQUENCE [LARGE SCALE GENOMIC DNA]</scope>
    <source>
        <strain evidence="3 4">JPCC DA0580</strain>
    </source>
</reference>
<dbReference type="InterPro" id="IPR011333">
    <property type="entry name" value="SKP1/BTB/POZ_sf"/>
</dbReference>
<dbReference type="SUPFAM" id="SSF50156">
    <property type="entry name" value="PDZ domain-like"/>
    <property type="match status" value="2"/>
</dbReference>
<dbReference type="Gene3D" id="3.30.710.10">
    <property type="entry name" value="Potassium Channel Kv1.1, Chain A"/>
    <property type="match status" value="1"/>
</dbReference>
<feature type="domain" description="PDZ" evidence="2">
    <location>
        <begin position="5"/>
        <end position="88"/>
    </location>
</feature>
<protein>
    <recommendedName>
        <fullName evidence="2">PDZ domain-containing protein</fullName>
    </recommendedName>
</protein>
<dbReference type="SUPFAM" id="SSF54695">
    <property type="entry name" value="POZ domain"/>
    <property type="match status" value="1"/>
</dbReference>
<dbReference type="AlphaFoldDB" id="A0A1Z5JU65"/>
<evidence type="ECO:0000313" key="3">
    <source>
        <dbReference type="EMBL" id="GAX17584.1"/>
    </source>
</evidence>
<dbReference type="Gene3D" id="2.30.42.10">
    <property type="match status" value="2"/>
</dbReference>
<dbReference type="EMBL" id="BDSP01000118">
    <property type="protein sequence ID" value="GAX17584.1"/>
    <property type="molecule type" value="Genomic_DNA"/>
</dbReference>
<feature type="coiled-coil region" evidence="1">
    <location>
        <begin position="401"/>
        <end position="428"/>
    </location>
</feature>
<proteinExistence type="predicted"/>
<name>A0A1Z5JU65_FISSO</name>
<evidence type="ECO:0000259" key="2">
    <source>
        <dbReference type="PROSITE" id="PS50106"/>
    </source>
</evidence>
<evidence type="ECO:0000256" key="1">
    <source>
        <dbReference type="SAM" id="Coils"/>
    </source>
</evidence>
<keyword evidence="1" id="KW-0175">Coiled coil</keyword>
<dbReference type="InterPro" id="IPR001478">
    <property type="entry name" value="PDZ"/>
</dbReference>
<accession>A0A1Z5JU65</accession>